<proteinExistence type="predicted"/>
<dbReference type="SUPFAM" id="SSF46955">
    <property type="entry name" value="Putative DNA-binding domain"/>
    <property type="match status" value="1"/>
</dbReference>
<dbReference type="Gene3D" id="1.10.238.160">
    <property type="match status" value="1"/>
</dbReference>
<name>A0A1H3YIB8_ALKAM</name>
<evidence type="ECO:0000313" key="2">
    <source>
        <dbReference type="Proteomes" id="UP000198773"/>
    </source>
</evidence>
<dbReference type="Proteomes" id="UP000198773">
    <property type="component" value="Unassembled WGS sequence"/>
</dbReference>
<dbReference type="InterPro" id="IPR052931">
    <property type="entry name" value="Prophage_regulatory_activator"/>
</dbReference>
<sequence length="60" mass="6987">MKLMKLKAVMDCTGLARSTIYKFIAEDRFPKPVKLGARMVAWVESEIQEWIQEKVLTRDS</sequence>
<dbReference type="PANTHER" id="PTHR36154:SF1">
    <property type="entry name" value="DNA-BINDING TRANSCRIPTIONAL ACTIVATOR ALPA"/>
    <property type="match status" value="1"/>
</dbReference>
<keyword evidence="2" id="KW-1185">Reference proteome</keyword>
<dbReference type="AlphaFoldDB" id="A0A1H3YIB8"/>
<dbReference type="OrthoDB" id="8455288at2"/>
<accession>A0A1H3YIB8</accession>
<dbReference type="RefSeq" id="WP_091339404.1">
    <property type="nucleotide sequence ID" value="NZ_FNRM01000001.1"/>
</dbReference>
<dbReference type="STRING" id="152573.SAMN04488051_101683"/>
<dbReference type="InterPro" id="IPR010260">
    <property type="entry name" value="AlpA"/>
</dbReference>
<organism evidence="1 2">
    <name type="scientific">Alkalimonas amylolytica</name>
    <dbReference type="NCBI Taxonomy" id="152573"/>
    <lineage>
        <taxon>Bacteria</taxon>
        <taxon>Pseudomonadati</taxon>
        <taxon>Pseudomonadota</taxon>
        <taxon>Gammaproteobacteria</taxon>
        <taxon>Alkalimonas</taxon>
    </lineage>
</organism>
<evidence type="ECO:0000313" key="1">
    <source>
        <dbReference type="EMBL" id="SEA10754.1"/>
    </source>
</evidence>
<dbReference type="InterPro" id="IPR009061">
    <property type="entry name" value="DNA-bd_dom_put_sf"/>
</dbReference>
<dbReference type="PANTHER" id="PTHR36154">
    <property type="entry name" value="DNA-BINDING TRANSCRIPTIONAL ACTIVATOR ALPA"/>
    <property type="match status" value="1"/>
</dbReference>
<dbReference type="EMBL" id="FNRM01000001">
    <property type="protein sequence ID" value="SEA10754.1"/>
    <property type="molecule type" value="Genomic_DNA"/>
</dbReference>
<reference evidence="1 2" key="1">
    <citation type="submission" date="2016-10" db="EMBL/GenBank/DDBJ databases">
        <authorList>
            <person name="de Groot N.N."/>
        </authorList>
    </citation>
    <scope>NUCLEOTIDE SEQUENCE [LARGE SCALE GENOMIC DNA]</scope>
    <source>
        <strain evidence="1 2">CGMCC 1.3430</strain>
    </source>
</reference>
<dbReference type="Pfam" id="PF05930">
    <property type="entry name" value="Phage_AlpA"/>
    <property type="match status" value="1"/>
</dbReference>
<protein>
    <submittedName>
        <fullName evidence="1">Transcriptional regulator, AlpA family</fullName>
    </submittedName>
</protein>
<gene>
    <name evidence="1" type="ORF">SAMN04488051_101683</name>
</gene>